<evidence type="ECO:0000256" key="1">
    <source>
        <dbReference type="ARBA" id="ARBA00023015"/>
    </source>
</evidence>
<dbReference type="InterPro" id="IPR000281">
    <property type="entry name" value="HTH_RpiR"/>
</dbReference>
<feature type="domain" description="HTH rpiR-type" evidence="4">
    <location>
        <begin position="56"/>
        <end position="132"/>
    </location>
</feature>
<keyword evidence="2" id="KW-0238">DNA-binding</keyword>
<dbReference type="Pfam" id="PF01418">
    <property type="entry name" value="HTH_6"/>
    <property type="match status" value="1"/>
</dbReference>
<organism evidence="6">
    <name type="scientific">bioreactor metagenome</name>
    <dbReference type="NCBI Taxonomy" id="1076179"/>
    <lineage>
        <taxon>unclassified sequences</taxon>
        <taxon>metagenomes</taxon>
        <taxon>ecological metagenomes</taxon>
    </lineage>
</organism>
<reference evidence="6" key="1">
    <citation type="submission" date="2019-08" db="EMBL/GenBank/DDBJ databases">
        <authorList>
            <person name="Kucharzyk K."/>
            <person name="Murdoch R.W."/>
            <person name="Higgins S."/>
            <person name="Loffler F."/>
        </authorList>
    </citation>
    <scope>NUCLEOTIDE SEQUENCE</scope>
</reference>
<comment type="caution">
    <text evidence="6">The sequence shown here is derived from an EMBL/GenBank/DDBJ whole genome shotgun (WGS) entry which is preliminary data.</text>
</comment>
<dbReference type="GO" id="GO:0003700">
    <property type="term" value="F:DNA-binding transcription factor activity"/>
    <property type="evidence" value="ECO:0007669"/>
    <property type="project" value="InterPro"/>
</dbReference>
<dbReference type="InterPro" id="IPR001347">
    <property type="entry name" value="SIS_dom"/>
</dbReference>
<feature type="domain" description="SIS" evidence="5">
    <location>
        <begin position="178"/>
        <end position="317"/>
    </location>
</feature>
<dbReference type="InterPro" id="IPR046348">
    <property type="entry name" value="SIS_dom_sf"/>
</dbReference>
<dbReference type="AlphaFoldDB" id="A0A644Z8U3"/>
<evidence type="ECO:0000259" key="4">
    <source>
        <dbReference type="PROSITE" id="PS51071"/>
    </source>
</evidence>
<gene>
    <name evidence="6" type="primary">hexR_4</name>
    <name evidence="6" type="ORF">SDC9_83683</name>
</gene>
<keyword evidence="3" id="KW-0804">Transcription</keyword>
<dbReference type="PANTHER" id="PTHR30514">
    <property type="entry name" value="GLUCOKINASE"/>
    <property type="match status" value="1"/>
</dbReference>
<evidence type="ECO:0000256" key="2">
    <source>
        <dbReference type="ARBA" id="ARBA00023125"/>
    </source>
</evidence>
<proteinExistence type="predicted"/>
<sequence length="341" mass="37825">MKTHEFLENNDSAHITAVVKTHVDIEKCRKCDTLFIKREPSALKLRRATEEIIVAKGILYTLENGMSGFSKGQKRIASYIMENYDKAAFMTASKLGELSGVSESTVVRFAYELGFDGYPAMQRTLQEMIRSRLTSTQRIKAADTMLSGQDVLSSVMRSDFDKLRLVADKADRKDFDRVVDELVGARHIYILGVRSSSFVAGYLNFYMHLLLENVSLVQSNAAGEIFEQMFRIGAGDVMLAISFPRYSKVTINTAKFAKDRGATILAVTDNELSPLAQMSSASVLAPSEMISFVDSMVAPMSMVNALLVALGFRLGKDVSATFSELEDIWDAYGVFGRSDDE</sequence>
<dbReference type="CDD" id="cd05013">
    <property type="entry name" value="SIS_RpiR"/>
    <property type="match status" value="1"/>
</dbReference>
<dbReference type="PROSITE" id="PS51071">
    <property type="entry name" value="HTH_RPIR"/>
    <property type="match status" value="1"/>
</dbReference>
<dbReference type="InterPro" id="IPR035472">
    <property type="entry name" value="RpiR-like_SIS"/>
</dbReference>
<dbReference type="InterPro" id="IPR036388">
    <property type="entry name" value="WH-like_DNA-bd_sf"/>
</dbReference>
<evidence type="ECO:0000313" key="6">
    <source>
        <dbReference type="EMBL" id="MPM37077.1"/>
    </source>
</evidence>
<dbReference type="EMBL" id="VSSQ01007819">
    <property type="protein sequence ID" value="MPM37077.1"/>
    <property type="molecule type" value="Genomic_DNA"/>
</dbReference>
<evidence type="ECO:0000256" key="3">
    <source>
        <dbReference type="ARBA" id="ARBA00023163"/>
    </source>
</evidence>
<dbReference type="PANTHER" id="PTHR30514:SF18">
    <property type="entry name" value="RPIR-FAMILY TRANSCRIPTIONAL REGULATOR"/>
    <property type="match status" value="1"/>
</dbReference>
<dbReference type="PROSITE" id="PS51464">
    <property type="entry name" value="SIS"/>
    <property type="match status" value="1"/>
</dbReference>
<dbReference type="Gene3D" id="3.40.50.10490">
    <property type="entry name" value="Glucose-6-phosphate isomerase like protein, domain 1"/>
    <property type="match status" value="1"/>
</dbReference>
<protein>
    <submittedName>
        <fullName evidence="6">HTH-type transcriptional regulator HexR</fullName>
    </submittedName>
</protein>
<accession>A0A644Z8U3</accession>
<name>A0A644Z8U3_9ZZZZ</name>
<dbReference type="Pfam" id="PF01380">
    <property type="entry name" value="SIS"/>
    <property type="match status" value="1"/>
</dbReference>
<dbReference type="GO" id="GO:0097367">
    <property type="term" value="F:carbohydrate derivative binding"/>
    <property type="evidence" value="ECO:0007669"/>
    <property type="project" value="InterPro"/>
</dbReference>
<dbReference type="GO" id="GO:1901135">
    <property type="term" value="P:carbohydrate derivative metabolic process"/>
    <property type="evidence" value="ECO:0007669"/>
    <property type="project" value="InterPro"/>
</dbReference>
<dbReference type="InterPro" id="IPR047640">
    <property type="entry name" value="RpiR-like"/>
</dbReference>
<keyword evidence="1" id="KW-0805">Transcription regulation</keyword>
<dbReference type="GO" id="GO:0003677">
    <property type="term" value="F:DNA binding"/>
    <property type="evidence" value="ECO:0007669"/>
    <property type="project" value="UniProtKB-KW"/>
</dbReference>
<dbReference type="Gene3D" id="1.10.10.10">
    <property type="entry name" value="Winged helix-like DNA-binding domain superfamily/Winged helix DNA-binding domain"/>
    <property type="match status" value="1"/>
</dbReference>
<evidence type="ECO:0000259" key="5">
    <source>
        <dbReference type="PROSITE" id="PS51464"/>
    </source>
</evidence>
<dbReference type="SUPFAM" id="SSF46689">
    <property type="entry name" value="Homeodomain-like"/>
    <property type="match status" value="1"/>
</dbReference>
<dbReference type="InterPro" id="IPR009057">
    <property type="entry name" value="Homeodomain-like_sf"/>
</dbReference>
<dbReference type="SUPFAM" id="SSF53697">
    <property type="entry name" value="SIS domain"/>
    <property type="match status" value="1"/>
</dbReference>